<name>A0A0R2HPE5_CARDV</name>
<dbReference type="PANTHER" id="PTHR46383:SF1">
    <property type="entry name" value="ASPARTATE AMINOTRANSFERASE"/>
    <property type="match status" value="1"/>
</dbReference>
<reference evidence="8 9" key="1">
    <citation type="journal article" date="2015" name="Genome Announc.">
        <title>Expanding the biotechnology potential of lactobacilli through comparative genomics of 213 strains and associated genera.</title>
        <authorList>
            <person name="Sun Z."/>
            <person name="Harris H.M."/>
            <person name="McCann A."/>
            <person name="Guo C."/>
            <person name="Argimon S."/>
            <person name="Zhang W."/>
            <person name="Yang X."/>
            <person name="Jeffery I.B."/>
            <person name="Cooney J.C."/>
            <person name="Kagawa T.F."/>
            <person name="Liu W."/>
            <person name="Song Y."/>
            <person name="Salvetti E."/>
            <person name="Wrobel A."/>
            <person name="Rasinkangas P."/>
            <person name="Parkhill J."/>
            <person name="Rea M.C."/>
            <person name="O'Sullivan O."/>
            <person name="Ritari J."/>
            <person name="Douillard F.P."/>
            <person name="Paul Ross R."/>
            <person name="Yang R."/>
            <person name="Briner A.E."/>
            <person name="Felis G.E."/>
            <person name="de Vos W.M."/>
            <person name="Barrangou R."/>
            <person name="Klaenhammer T.R."/>
            <person name="Caufield P.W."/>
            <person name="Cui Y."/>
            <person name="Zhang H."/>
            <person name="O'Toole P.W."/>
        </authorList>
    </citation>
    <scope>NUCLEOTIDE SEQUENCE [LARGE SCALE GENOMIC DNA]</scope>
    <source>
        <strain evidence="8 9">DSM 20623</strain>
    </source>
</reference>
<keyword evidence="9" id="KW-1185">Reference proteome</keyword>
<dbReference type="EMBL" id="JQBS01000035">
    <property type="protein sequence ID" value="KRN54366.1"/>
    <property type="molecule type" value="Genomic_DNA"/>
</dbReference>
<dbReference type="InterPro" id="IPR004839">
    <property type="entry name" value="Aminotransferase_I/II_large"/>
</dbReference>
<dbReference type="InterPro" id="IPR004838">
    <property type="entry name" value="NHTrfase_class1_PyrdxlP-BS"/>
</dbReference>
<dbReference type="GeneID" id="89588942"/>
<evidence type="ECO:0000259" key="7">
    <source>
        <dbReference type="Pfam" id="PF00155"/>
    </source>
</evidence>
<comment type="similarity">
    <text evidence="2 6">Belongs to the class-I pyridoxal-phosphate-dependent aminotransferase family.</text>
</comment>
<dbReference type="GO" id="GO:0008483">
    <property type="term" value="F:transaminase activity"/>
    <property type="evidence" value="ECO:0007669"/>
    <property type="project" value="UniProtKB-KW"/>
</dbReference>
<dbReference type="PRINTS" id="PR00753">
    <property type="entry name" value="ACCSYNTHASE"/>
</dbReference>
<dbReference type="eggNOG" id="COG0436">
    <property type="taxonomic scope" value="Bacteria"/>
</dbReference>
<dbReference type="CDD" id="cd00609">
    <property type="entry name" value="AAT_like"/>
    <property type="match status" value="1"/>
</dbReference>
<protein>
    <recommendedName>
        <fullName evidence="6">Aminotransferase</fullName>
        <ecNumber evidence="6">2.6.1.-</ecNumber>
    </recommendedName>
</protein>
<dbReference type="FunFam" id="3.40.640.10:FF:000033">
    <property type="entry name" value="Aspartate aminotransferase"/>
    <property type="match status" value="1"/>
</dbReference>
<sequence length="397" mass="43492">MSKLAKRMEHISESITLATSAKSKKLIAQGIDIIGLGVGEPDFQTADTIKVAAIEAIQNGRASYYTPTAGLPTLRDAVRERTLLDTGLVYSDAEVIVTDGAKNALYNLFQAILNPKDEVLVLAPFWVSYTEQVKLAEGTPVLVNGRPEKDYKITVSELEEKRTNQTKALILNSPSNPTGMIYTREELLEIGNWAVKHKILIISDEIYGKLIYNGHEFISIATLSDEIKRQTILINGVSKTYAMTGWRIGYALGDRDIIKGMIDVASHSTSNPTAASQYAAIEALNGNQEIVETMRLAFEERLNIAYPLLAAIPGFEVIKPQGAFYLFPNVKKAATACGFDSVDAFVDGILEEAHVAVVQGSGFGAKDNFRISYAADLETLKTGIARIHQYVLKKMNN</sequence>
<dbReference type="Gene3D" id="3.40.640.10">
    <property type="entry name" value="Type I PLP-dependent aspartate aminotransferase-like (Major domain)"/>
    <property type="match status" value="1"/>
</dbReference>
<dbReference type="PANTHER" id="PTHR46383">
    <property type="entry name" value="ASPARTATE AMINOTRANSFERASE"/>
    <property type="match status" value="1"/>
</dbReference>
<evidence type="ECO:0000256" key="6">
    <source>
        <dbReference type="RuleBase" id="RU000481"/>
    </source>
</evidence>
<evidence type="ECO:0000256" key="4">
    <source>
        <dbReference type="ARBA" id="ARBA00022679"/>
    </source>
</evidence>
<evidence type="ECO:0000313" key="8">
    <source>
        <dbReference type="EMBL" id="KRN54366.1"/>
    </source>
</evidence>
<evidence type="ECO:0000256" key="3">
    <source>
        <dbReference type="ARBA" id="ARBA00022576"/>
    </source>
</evidence>
<dbReference type="EC" id="2.6.1.-" evidence="6"/>
<dbReference type="GO" id="GO:0006520">
    <property type="term" value="P:amino acid metabolic process"/>
    <property type="evidence" value="ECO:0007669"/>
    <property type="project" value="InterPro"/>
</dbReference>
<comment type="caution">
    <text evidence="8">The sequence shown here is derived from an EMBL/GenBank/DDBJ whole genome shotgun (WGS) entry which is preliminary data.</text>
</comment>
<feature type="domain" description="Aminotransferase class I/classII large" evidence="7">
    <location>
        <begin position="32"/>
        <end position="387"/>
    </location>
</feature>
<dbReference type="InterPro" id="IPR015424">
    <property type="entry name" value="PyrdxlP-dep_Trfase"/>
</dbReference>
<dbReference type="RefSeq" id="WP_034569595.1">
    <property type="nucleotide sequence ID" value="NZ_JQBS01000035.1"/>
</dbReference>
<evidence type="ECO:0000256" key="2">
    <source>
        <dbReference type="ARBA" id="ARBA00007441"/>
    </source>
</evidence>
<dbReference type="SUPFAM" id="SSF53383">
    <property type="entry name" value="PLP-dependent transferases"/>
    <property type="match status" value="1"/>
</dbReference>
<dbReference type="InterPro" id="IPR015422">
    <property type="entry name" value="PyrdxlP-dep_Trfase_small"/>
</dbReference>
<organism evidence="8 9">
    <name type="scientific">Carnobacterium divergens DSM 20623</name>
    <dbReference type="NCBI Taxonomy" id="1449336"/>
    <lineage>
        <taxon>Bacteria</taxon>
        <taxon>Bacillati</taxon>
        <taxon>Bacillota</taxon>
        <taxon>Bacilli</taxon>
        <taxon>Lactobacillales</taxon>
        <taxon>Carnobacteriaceae</taxon>
        <taxon>Carnobacterium</taxon>
    </lineage>
</organism>
<dbReference type="Proteomes" id="UP000051658">
    <property type="component" value="Unassembled WGS sequence"/>
</dbReference>
<evidence type="ECO:0000256" key="1">
    <source>
        <dbReference type="ARBA" id="ARBA00001933"/>
    </source>
</evidence>
<comment type="cofactor">
    <cofactor evidence="1 6">
        <name>pyridoxal 5'-phosphate</name>
        <dbReference type="ChEBI" id="CHEBI:597326"/>
    </cofactor>
</comment>
<gene>
    <name evidence="8" type="ORF">IV74_GL001947</name>
</gene>
<accession>A0A0R2HPE5</accession>
<keyword evidence="4 6" id="KW-0808">Transferase</keyword>
<proteinExistence type="inferred from homology"/>
<dbReference type="InterPro" id="IPR050596">
    <property type="entry name" value="AspAT/PAT-like"/>
</dbReference>
<keyword evidence="3 6" id="KW-0032">Aminotransferase</keyword>
<dbReference type="AlphaFoldDB" id="A0A0R2HPE5"/>
<dbReference type="GO" id="GO:0030170">
    <property type="term" value="F:pyridoxal phosphate binding"/>
    <property type="evidence" value="ECO:0007669"/>
    <property type="project" value="InterPro"/>
</dbReference>
<dbReference type="Pfam" id="PF00155">
    <property type="entry name" value="Aminotran_1_2"/>
    <property type="match status" value="1"/>
</dbReference>
<dbReference type="PROSITE" id="PS00105">
    <property type="entry name" value="AA_TRANSFER_CLASS_1"/>
    <property type="match status" value="1"/>
</dbReference>
<evidence type="ECO:0000313" key="9">
    <source>
        <dbReference type="Proteomes" id="UP000051658"/>
    </source>
</evidence>
<keyword evidence="5" id="KW-0663">Pyridoxal phosphate</keyword>
<evidence type="ECO:0000256" key="5">
    <source>
        <dbReference type="ARBA" id="ARBA00022898"/>
    </source>
</evidence>
<dbReference type="PATRIC" id="fig|1449336.4.peg.1984"/>
<dbReference type="Gene3D" id="3.90.1150.10">
    <property type="entry name" value="Aspartate Aminotransferase, domain 1"/>
    <property type="match status" value="1"/>
</dbReference>
<dbReference type="InterPro" id="IPR015421">
    <property type="entry name" value="PyrdxlP-dep_Trfase_major"/>
</dbReference>